<dbReference type="Gene3D" id="1.20.5.1930">
    <property type="match status" value="1"/>
</dbReference>
<dbReference type="Gene3D" id="3.40.50.2300">
    <property type="match status" value="1"/>
</dbReference>
<proteinExistence type="predicted"/>
<evidence type="ECO:0000256" key="2">
    <source>
        <dbReference type="ARBA" id="ARBA00022777"/>
    </source>
</evidence>
<dbReference type="Pfam" id="PF02518">
    <property type="entry name" value="HATPase_c"/>
    <property type="match status" value="1"/>
</dbReference>
<feature type="coiled-coil region" evidence="5">
    <location>
        <begin position="143"/>
        <end position="202"/>
    </location>
</feature>
<protein>
    <submittedName>
        <fullName evidence="8">Response regulator</fullName>
    </submittedName>
</protein>
<sequence length="404" mass="44797">MTRSATASAFTILIVDDVPANIGVVARQLEALRIRVLVAQDGEEALERARFSLPDLILLDIRMPGPDGFETCRRLKADTRTSDIPVIFMTALSGMEDIVEGFAVGGVDYVVKPFQLPEVMARINTHLTLQGMHRQHIAQNARLQQEIRVRTAAEAELRRSRDELELRVADRTQELERINAVLTASREQLRKLTDHLEVVREEERKHIAMEVHDELGQLLTALKMDVSLLEMRLTNNPQVEQKLGEMRDLVERTIGMVRHVTNNLRPAALNYGIVPALEWLTEDFSRRNAAACRLNLHGQEPVLDDRQATAIFRIAQESLTNVARHAGASVVTVKLSSNAGAVVLEISDNGQGFDPDQARPGHSYGLLGMIERARALGAEMQVRSSPGAGATISISILLLNELEA</sequence>
<evidence type="ECO:0000256" key="1">
    <source>
        <dbReference type="ARBA" id="ARBA00022679"/>
    </source>
</evidence>
<feature type="modified residue" description="4-aspartylphosphate" evidence="4">
    <location>
        <position position="60"/>
    </location>
</feature>
<dbReference type="GO" id="GO:0016020">
    <property type="term" value="C:membrane"/>
    <property type="evidence" value="ECO:0007669"/>
    <property type="project" value="InterPro"/>
</dbReference>
<dbReference type="PROSITE" id="PS50109">
    <property type="entry name" value="HIS_KIN"/>
    <property type="match status" value="1"/>
</dbReference>
<keyword evidence="4" id="KW-0597">Phosphoprotein</keyword>
<dbReference type="CDD" id="cd19920">
    <property type="entry name" value="REC_PA4781-like"/>
    <property type="match status" value="1"/>
</dbReference>
<dbReference type="PANTHER" id="PTHR24421:SF59">
    <property type="entry name" value="OXYGEN SENSOR HISTIDINE KINASE NREB"/>
    <property type="match status" value="1"/>
</dbReference>
<evidence type="ECO:0000256" key="5">
    <source>
        <dbReference type="SAM" id="Coils"/>
    </source>
</evidence>
<reference evidence="8 9" key="1">
    <citation type="submission" date="2018-04" db="EMBL/GenBank/DDBJ databases">
        <title>Cupriavidus necator CR12 genome sequencing and assembly.</title>
        <authorList>
            <person name="Ben Fekih I."/>
            <person name="Mazhar H.S."/>
            <person name="Bello S.K."/>
            <person name="Rensing C."/>
        </authorList>
    </citation>
    <scope>NUCLEOTIDE SEQUENCE [LARGE SCALE GENOMIC DNA]</scope>
    <source>
        <strain evidence="8 9">CR12</strain>
    </source>
</reference>
<dbReference type="InterPro" id="IPR036890">
    <property type="entry name" value="HATPase_C_sf"/>
</dbReference>
<dbReference type="PANTHER" id="PTHR24421">
    <property type="entry name" value="NITRATE/NITRITE SENSOR PROTEIN NARX-RELATED"/>
    <property type="match status" value="1"/>
</dbReference>
<evidence type="ECO:0000259" key="7">
    <source>
        <dbReference type="PROSITE" id="PS50110"/>
    </source>
</evidence>
<gene>
    <name evidence="8" type="ORF">DDK22_17810</name>
</gene>
<dbReference type="InterPro" id="IPR011712">
    <property type="entry name" value="Sig_transdc_His_kin_sub3_dim/P"/>
</dbReference>
<dbReference type="EMBL" id="QDHA01000040">
    <property type="protein sequence ID" value="RCJ07258.1"/>
    <property type="molecule type" value="Genomic_DNA"/>
</dbReference>
<dbReference type="AlphaFoldDB" id="A0A367PHB5"/>
<evidence type="ECO:0000256" key="3">
    <source>
        <dbReference type="ARBA" id="ARBA00023012"/>
    </source>
</evidence>
<evidence type="ECO:0000313" key="8">
    <source>
        <dbReference type="EMBL" id="RCJ07258.1"/>
    </source>
</evidence>
<dbReference type="InterPro" id="IPR001789">
    <property type="entry name" value="Sig_transdc_resp-reg_receiver"/>
</dbReference>
<evidence type="ECO:0000259" key="6">
    <source>
        <dbReference type="PROSITE" id="PS50109"/>
    </source>
</evidence>
<dbReference type="InterPro" id="IPR050482">
    <property type="entry name" value="Sensor_HK_TwoCompSys"/>
</dbReference>
<dbReference type="SUPFAM" id="SSF52172">
    <property type="entry name" value="CheY-like"/>
    <property type="match status" value="1"/>
</dbReference>
<dbReference type="PROSITE" id="PS50110">
    <property type="entry name" value="RESPONSE_REGULATORY"/>
    <property type="match status" value="1"/>
</dbReference>
<keyword evidence="2" id="KW-0418">Kinase</keyword>
<name>A0A367PHB5_CUPNE</name>
<dbReference type="CDD" id="cd16917">
    <property type="entry name" value="HATPase_UhpB-NarQ-NarX-like"/>
    <property type="match status" value="1"/>
</dbReference>
<dbReference type="InterPro" id="IPR003594">
    <property type="entry name" value="HATPase_dom"/>
</dbReference>
<comment type="caution">
    <text evidence="8">The sequence shown here is derived from an EMBL/GenBank/DDBJ whole genome shotgun (WGS) entry which is preliminary data.</text>
</comment>
<dbReference type="Pfam" id="PF00072">
    <property type="entry name" value="Response_reg"/>
    <property type="match status" value="1"/>
</dbReference>
<dbReference type="RefSeq" id="WP_114133048.1">
    <property type="nucleotide sequence ID" value="NZ_CP068435.1"/>
</dbReference>
<keyword evidence="3" id="KW-0902">Two-component regulatory system</keyword>
<dbReference type="Pfam" id="PF07730">
    <property type="entry name" value="HisKA_3"/>
    <property type="match status" value="1"/>
</dbReference>
<feature type="domain" description="Histidine kinase" evidence="6">
    <location>
        <begin position="210"/>
        <end position="400"/>
    </location>
</feature>
<dbReference type="Gene3D" id="3.30.565.10">
    <property type="entry name" value="Histidine kinase-like ATPase, C-terminal domain"/>
    <property type="match status" value="1"/>
</dbReference>
<dbReference type="InterPro" id="IPR005467">
    <property type="entry name" value="His_kinase_dom"/>
</dbReference>
<dbReference type="GO" id="GO:0046983">
    <property type="term" value="F:protein dimerization activity"/>
    <property type="evidence" value="ECO:0007669"/>
    <property type="project" value="InterPro"/>
</dbReference>
<evidence type="ECO:0000313" key="9">
    <source>
        <dbReference type="Proteomes" id="UP000253501"/>
    </source>
</evidence>
<keyword evidence="1" id="KW-0808">Transferase</keyword>
<dbReference type="SMART" id="SM00387">
    <property type="entry name" value="HATPase_c"/>
    <property type="match status" value="1"/>
</dbReference>
<organism evidence="8 9">
    <name type="scientific">Cupriavidus necator</name>
    <name type="common">Alcaligenes eutrophus</name>
    <name type="synonym">Ralstonia eutropha</name>
    <dbReference type="NCBI Taxonomy" id="106590"/>
    <lineage>
        <taxon>Bacteria</taxon>
        <taxon>Pseudomonadati</taxon>
        <taxon>Pseudomonadota</taxon>
        <taxon>Betaproteobacteria</taxon>
        <taxon>Burkholderiales</taxon>
        <taxon>Burkholderiaceae</taxon>
        <taxon>Cupriavidus</taxon>
    </lineage>
</organism>
<dbReference type="InterPro" id="IPR011006">
    <property type="entry name" value="CheY-like_superfamily"/>
</dbReference>
<keyword evidence="5" id="KW-0175">Coiled coil</keyword>
<evidence type="ECO:0000256" key="4">
    <source>
        <dbReference type="PROSITE-ProRule" id="PRU00169"/>
    </source>
</evidence>
<accession>A0A367PHB5</accession>
<dbReference type="Proteomes" id="UP000253501">
    <property type="component" value="Unassembled WGS sequence"/>
</dbReference>
<dbReference type="GO" id="GO:0000155">
    <property type="term" value="F:phosphorelay sensor kinase activity"/>
    <property type="evidence" value="ECO:0007669"/>
    <property type="project" value="InterPro"/>
</dbReference>
<feature type="domain" description="Response regulatory" evidence="7">
    <location>
        <begin position="11"/>
        <end position="127"/>
    </location>
</feature>
<dbReference type="SUPFAM" id="SSF55874">
    <property type="entry name" value="ATPase domain of HSP90 chaperone/DNA topoisomerase II/histidine kinase"/>
    <property type="match status" value="1"/>
</dbReference>
<dbReference type="SMART" id="SM00448">
    <property type="entry name" value="REC"/>
    <property type="match status" value="1"/>
</dbReference>